<evidence type="ECO:0000313" key="2">
    <source>
        <dbReference type="Proteomes" id="UP001215598"/>
    </source>
</evidence>
<accession>A0AAD7MFV7</accession>
<dbReference type="AlphaFoldDB" id="A0AAD7MFV7"/>
<reference evidence="1" key="1">
    <citation type="submission" date="2023-03" db="EMBL/GenBank/DDBJ databases">
        <title>Massive genome expansion in bonnet fungi (Mycena s.s.) driven by repeated elements and novel gene families across ecological guilds.</title>
        <authorList>
            <consortium name="Lawrence Berkeley National Laboratory"/>
            <person name="Harder C.B."/>
            <person name="Miyauchi S."/>
            <person name="Viragh M."/>
            <person name="Kuo A."/>
            <person name="Thoen E."/>
            <person name="Andreopoulos B."/>
            <person name="Lu D."/>
            <person name="Skrede I."/>
            <person name="Drula E."/>
            <person name="Henrissat B."/>
            <person name="Morin E."/>
            <person name="Kohler A."/>
            <person name="Barry K."/>
            <person name="LaButti K."/>
            <person name="Morin E."/>
            <person name="Salamov A."/>
            <person name="Lipzen A."/>
            <person name="Mereny Z."/>
            <person name="Hegedus B."/>
            <person name="Baldrian P."/>
            <person name="Stursova M."/>
            <person name="Weitz H."/>
            <person name="Taylor A."/>
            <person name="Grigoriev I.V."/>
            <person name="Nagy L.G."/>
            <person name="Martin F."/>
            <person name="Kauserud H."/>
        </authorList>
    </citation>
    <scope>NUCLEOTIDE SEQUENCE</scope>
    <source>
        <strain evidence="1">CBHHK182m</strain>
    </source>
</reference>
<dbReference type="EMBL" id="JARKIB010000317">
    <property type="protein sequence ID" value="KAJ7714912.1"/>
    <property type="molecule type" value="Genomic_DNA"/>
</dbReference>
<dbReference type="Proteomes" id="UP001215598">
    <property type="component" value="Unassembled WGS sequence"/>
</dbReference>
<proteinExistence type="predicted"/>
<name>A0AAD7MFV7_9AGAR</name>
<sequence>IESFSHPSSGVILGEDGSSVIGGSACVNAAAAAASWGAGNVAGAKMGESVPTSTRTRSGAGVLLSFTACFSPNSLPATKPSRFPSLRPSNFPFSNPSTSPSFKPCNFPAFRPSCFPSRKPAVRPSFSPASRPAA</sequence>
<evidence type="ECO:0000313" key="1">
    <source>
        <dbReference type="EMBL" id="KAJ7714912.1"/>
    </source>
</evidence>
<comment type="caution">
    <text evidence="1">The sequence shown here is derived from an EMBL/GenBank/DDBJ whole genome shotgun (WGS) entry which is preliminary data.</text>
</comment>
<gene>
    <name evidence="1" type="ORF">B0H16DRAFT_1617234</name>
</gene>
<protein>
    <submittedName>
        <fullName evidence="1">Uncharacterized protein</fullName>
    </submittedName>
</protein>
<keyword evidence="2" id="KW-1185">Reference proteome</keyword>
<feature type="non-terminal residue" evidence="1">
    <location>
        <position position="1"/>
    </location>
</feature>
<organism evidence="1 2">
    <name type="scientific">Mycena metata</name>
    <dbReference type="NCBI Taxonomy" id="1033252"/>
    <lineage>
        <taxon>Eukaryota</taxon>
        <taxon>Fungi</taxon>
        <taxon>Dikarya</taxon>
        <taxon>Basidiomycota</taxon>
        <taxon>Agaricomycotina</taxon>
        <taxon>Agaricomycetes</taxon>
        <taxon>Agaricomycetidae</taxon>
        <taxon>Agaricales</taxon>
        <taxon>Marasmiineae</taxon>
        <taxon>Mycenaceae</taxon>
        <taxon>Mycena</taxon>
    </lineage>
</organism>